<keyword evidence="3" id="KW-1185">Reference proteome</keyword>
<reference evidence="2 3" key="1">
    <citation type="submission" date="2017-11" db="EMBL/GenBank/DDBJ databases">
        <title>De-novo sequencing of pomegranate (Punica granatum L.) genome.</title>
        <authorList>
            <person name="Akparov Z."/>
            <person name="Amiraslanov A."/>
            <person name="Hajiyeva S."/>
            <person name="Abbasov M."/>
            <person name="Kaur K."/>
            <person name="Hamwieh A."/>
            <person name="Solovyev V."/>
            <person name="Salamov A."/>
            <person name="Braich B."/>
            <person name="Kosarev P."/>
            <person name="Mahmoud A."/>
            <person name="Hajiyev E."/>
            <person name="Babayeva S."/>
            <person name="Izzatullayeva V."/>
            <person name="Mammadov A."/>
            <person name="Mammadov A."/>
            <person name="Sharifova S."/>
            <person name="Ojaghi J."/>
            <person name="Eynullazada K."/>
            <person name="Bayramov B."/>
            <person name="Abdulazimova A."/>
            <person name="Shahmuradov I."/>
        </authorList>
    </citation>
    <scope>NUCLEOTIDE SEQUENCE [LARGE SCALE GENOMIC DNA]</scope>
    <source>
        <strain evidence="3">cv. AG2017</strain>
        <tissue evidence="2">Leaf</tissue>
    </source>
</reference>
<evidence type="ECO:0000313" key="3">
    <source>
        <dbReference type="Proteomes" id="UP000233551"/>
    </source>
</evidence>
<gene>
    <name evidence="2" type="ORF">CRG98_006369</name>
</gene>
<accession>A0A2I0KXP5</accession>
<feature type="transmembrane region" description="Helical" evidence="1">
    <location>
        <begin position="35"/>
        <end position="57"/>
    </location>
</feature>
<comment type="caution">
    <text evidence="2">The sequence shown here is derived from an EMBL/GenBank/DDBJ whole genome shotgun (WGS) entry which is preliminary data.</text>
</comment>
<evidence type="ECO:0000256" key="1">
    <source>
        <dbReference type="SAM" id="Phobius"/>
    </source>
</evidence>
<dbReference type="Proteomes" id="UP000233551">
    <property type="component" value="Unassembled WGS sequence"/>
</dbReference>
<organism evidence="2 3">
    <name type="scientific">Punica granatum</name>
    <name type="common">Pomegranate</name>
    <dbReference type="NCBI Taxonomy" id="22663"/>
    <lineage>
        <taxon>Eukaryota</taxon>
        <taxon>Viridiplantae</taxon>
        <taxon>Streptophyta</taxon>
        <taxon>Embryophyta</taxon>
        <taxon>Tracheophyta</taxon>
        <taxon>Spermatophyta</taxon>
        <taxon>Magnoliopsida</taxon>
        <taxon>eudicotyledons</taxon>
        <taxon>Gunneridae</taxon>
        <taxon>Pentapetalae</taxon>
        <taxon>rosids</taxon>
        <taxon>malvids</taxon>
        <taxon>Myrtales</taxon>
        <taxon>Lythraceae</taxon>
        <taxon>Punica</taxon>
    </lineage>
</organism>
<keyword evidence="1" id="KW-0812">Transmembrane</keyword>
<evidence type="ECO:0000313" key="2">
    <source>
        <dbReference type="EMBL" id="PKI73234.1"/>
    </source>
</evidence>
<dbReference type="EMBL" id="PGOL01000281">
    <property type="protein sequence ID" value="PKI73234.1"/>
    <property type="molecule type" value="Genomic_DNA"/>
</dbReference>
<dbReference type="AlphaFoldDB" id="A0A2I0KXP5"/>
<protein>
    <submittedName>
        <fullName evidence="2">Uncharacterized protein</fullName>
    </submittedName>
</protein>
<proteinExistence type="predicted"/>
<keyword evidence="1" id="KW-0472">Membrane</keyword>
<sequence length="82" mass="8786">MGTCPASSRCTSAWSAGLQYARAHRPVDCGVVERLLGGFAICMGALPCGLWGARALARRVCKMHGRLPNKLHDALHNEKVLA</sequence>
<name>A0A2I0KXP5_PUNGR</name>
<keyword evidence="1" id="KW-1133">Transmembrane helix</keyword>